<evidence type="ECO:0000313" key="1">
    <source>
        <dbReference type="EMBL" id="SBS49190.1"/>
    </source>
</evidence>
<dbReference type="AlphaFoldDB" id="A0A1A8UM89"/>
<reference evidence="1" key="2">
    <citation type="submission" date="2016-06" db="EMBL/GenBank/DDBJ databases">
        <title>The genome of a short-lived fish provides insights into sex chromosome evolution and the genetic control of aging.</title>
        <authorList>
            <person name="Reichwald K."/>
            <person name="Felder M."/>
            <person name="Petzold A."/>
            <person name="Koch P."/>
            <person name="Groth M."/>
            <person name="Platzer M."/>
        </authorList>
    </citation>
    <scope>NUCLEOTIDE SEQUENCE</scope>
    <source>
        <tissue evidence="1">Brain</tissue>
    </source>
</reference>
<gene>
    <name evidence="1" type="primary">EHD4</name>
</gene>
<accession>A0A1A8UM89</accession>
<dbReference type="EMBL" id="HAEJ01008733">
    <property type="protein sequence ID" value="SBS49190.1"/>
    <property type="molecule type" value="Transcribed_RNA"/>
</dbReference>
<protein>
    <submittedName>
        <fullName evidence="1">EH-domain containing 4</fullName>
    </submittedName>
</protein>
<proteinExistence type="predicted"/>
<reference evidence="1" key="1">
    <citation type="submission" date="2016-05" db="EMBL/GenBank/DDBJ databases">
        <authorList>
            <person name="Lavstsen T."/>
            <person name="Jespersen J.S."/>
        </authorList>
    </citation>
    <scope>NUCLEOTIDE SEQUENCE</scope>
    <source>
        <tissue evidence="1">Brain</tissue>
    </source>
</reference>
<name>A0A1A8UM89_NOTFU</name>
<organism evidence="1">
    <name type="scientific">Nothobranchius furzeri</name>
    <name type="common">Turquoise killifish</name>
    <dbReference type="NCBI Taxonomy" id="105023"/>
    <lineage>
        <taxon>Eukaryota</taxon>
        <taxon>Metazoa</taxon>
        <taxon>Chordata</taxon>
        <taxon>Craniata</taxon>
        <taxon>Vertebrata</taxon>
        <taxon>Euteleostomi</taxon>
        <taxon>Actinopterygii</taxon>
        <taxon>Neopterygii</taxon>
        <taxon>Teleostei</taxon>
        <taxon>Neoteleostei</taxon>
        <taxon>Acanthomorphata</taxon>
        <taxon>Ovalentaria</taxon>
        <taxon>Atherinomorphae</taxon>
        <taxon>Cyprinodontiformes</taxon>
        <taxon>Nothobranchiidae</taxon>
        <taxon>Nothobranchius</taxon>
    </lineage>
</organism>
<sequence>AEPNSCAPQRSEGLKCPAANIRRLHSQTKCLRNVYFLNTSHMLASFL</sequence>
<feature type="non-terminal residue" evidence="1">
    <location>
        <position position="1"/>
    </location>
</feature>